<organism evidence="1 2">
    <name type="scientific">Clostridium perfringens</name>
    <dbReference type="NCBI Taxonomy" id="1502"/>
    <lineage>
        <taxon>Bacteria</taxon>
        <taxon>Bacillati</taxon>
        <taxon>Bacillota</taxon>
        <taxon>Clostridia</taxon>
        <taxon>Eubacteriales</taxon>
        <taxon>Clostridiaceae</taxon>
        <taxon>Clostridium</taxon>
    </lineage>
</organism>
<dbReference type="AlphaFoldDB" id="A0AAP4A8W1"/>
<dbReference type="GO" id="GO:0043937">
    <property type="term" value="P:regulation of sporulation"/>
    <property type="evidence" value="ECO:0007669"/>
    <property type="project" value="InterPro"/>
</dbReference>
<evidence type="ECO:0000313" key="1">
    <source>
        <dbReference type="EMBL" id="MDH2337330.1"/>
    </source>
</evidence>
<sequence>MEELRAKMHEYIEKYGVLDPRTVKVSQELDIYIVQATKKKGEK</sequence>
<dbReference type="InterPro" id="IPR037208">
    <property type="entry name" value="Spo0E-like_sf"/>
</dbReference>
<dbReference type="Proteomes" id="UP001222958">
    <property type="component" value="Unassembled WGS sequence"/>
</dbReference>
<dbReference type="Pfam" id="PF09388">
    <property type="entry name" value="SpoOE-like"/>
    <property type="match status" value="1"/>
</dbReference>
<protein>
    <submittedName>
        <fullName evidence="1">Aspartyl-phosphate phosphatase Spo0E family protein</fullName>
    </submittedName>
</protein>
<dbReference type="EMBL" id="JARVUX010000012">
    <property type="protein sequence ID" value="MDH2337330.1"/>
    <property type="molecule type" value="Genomic_DNA"/>
</dbReference>
<evidence type="ECO:0000313" key="2">
    <source>
        <dbReference type="Proteomes" id="UP001222958"/>
    </source>
</evidence>
<dbReference type="GO" id="GO:0046983">
    <property type="term" value="F:protein dimerization activity"/>
    <property type="evidence" value="ECO:0007669"/>
    <property type="project" value="InterPro"/>
</dbReference>
<comment type="caution">
    <text evidence="1">The sequence shown here is derived from an EMBL/GenBank/DDBJ whole genome shotgun (WGS) entry which is preliminary data.</text>
</comment>
<dbReference type="SUPFAM" id="SSF140500">
    <property type="entry name" value="BAS1536-like"/>
    <property type="match status" value="1"/>
</dbReference>
<dbReference type="Gene3D" id="4.10.280.10">
    <property type="entry name" value="Helix-loop-helix DNA-binding domain"/>
    <property type="match status" value="1"/>
</dbReference>
<name>A0AAP4A8W1_CLOPF</name>
<gene>
    <name evidence="1" type="ORF">QDQ28_14215</name>
</gene>
<accession>A0AAP4A8W1</accession>
<dbReference type="InterPro" id="IPR018540">
    <property type="entry name" value="Spo0E-like"/>
</dbReference>
<reference evidence="1" key="1">
    <citation type="submission" date="2023-04" db="EMBL/GenBank/DDBJ databases">
        <title>Epidemiological investigation of Clostridium perfringens isolated from cattle.</title>
        <authorList>
            <person name="Tian R."/>
        </authorList>
    </citation>
    <scope>NUCLEOTIDE SEQUENCE</scope>
    <source>
        <strain evidence="1">ZWCP172</strain>
    </source>
</reference>
<dbReference type="InterPro" id="IPR036638">
    <property type="entry name" value="HLH_DNA-bd_sf"/>
</dbReference>
<proteinExistence type="predicted"/>
<dbReference type="RefSeq" id="WP_075824160.1">
    <property type="nucleotide sequence ID" value="NZ_CP143535.1"/>
</dbReference>